<dbReference type="PANTHER" id="PTHR45710">
    <property type="entry name" value="C-TYPE LECTIN DOMAIN-CONTAINING PROTEIN 180"/>
    <property type="match status" value="1"/>
</dbReference>
<keyword evidence="2" id="KW-0430">Lectin</keyword>
<gene>
    <name evidence="2" type="primary">CNPV008</name>
</gene>
<dbReference type="RefSeq" id="NP_955031.1">
    <property type="nucleotide sequence ID" value="NC_005309.1"/>
</dbReference>
<protein>
    <submittedName>
        <fullName evidence="2">CNPV008 C-type lectin-like protein</fullName>
    </submittedName>
</protein>
<dbReference type="SUPFAM" id="SSF56436">
    <property type="entry name" value="C-type lectin-like"/>
    <property type="match status" value="1"/>
</dbReference>
<dbReference type="Proteomes" id="UP000168164">
    <property type="component" value="Segment"/>
</dbReference>
<reference evidence="2 3" key="1">
    <citation type="journal article" date="2004" name="J. Virol.">
        <title>The genome of canarypox virus.</title>
        <authorList>
            <person name="Tulman E.R."/>
            <person name="Afonso C.L."/>
            <person name="Lu Z."/>
            <person name="Zsak L."/>
            <person name="Kutish G.F."/>
            <person name="Rock D.L."/>
        </authorList>
    </citation>
    <scope>NUCLEOTIDE SEQUENCE [LARGE SCALE GENOMIC DNA]</scope>
    <source>
        <strain evidence="2">ATCC VR-111</strain>
    </source>
</reference>
<evidence type="ECO:0000313" key="3">
    <source>
        <dbReference type="Proteomes" id="UP000168164"/>
    </source>
</evidence>
<feature type="domain" description="C-type lectin" evidence="1">
    <location>
        <begin position="59"/>
        <end position="166"/>
    </location>
</feature>
<dbReference type="KEGG" id="vg:2700359"/>
<dbReference type="SMART" id="SM00034">
    <property type="entry name" value="CLECT"/>
    <property type="match status" value="1"/>
</dbReference>
<name>Q6VZY9_CNPV</name>
<keyword evidence="3" id="KW-1185">Reference proteome</keyword>
<dbReference type="InterPro" id="IPR001304">
    <property type="entry name" value="C-type_lectin-like"/>
</dbReference>
<dbReference type="PANTHER" id="PTHR45710:SF26">
    <property type="entry name" value="RH26557P"/>
    <property type="match status" value="1"/>
</dbReference>
<proteinExistence type="predicted"/>
<organismHost>
    <name type="scientific">Serinus</name>
    <dbReference type="NCBI Taxonomy" id="9134"/>
</organismHost>
<dbReference type="Gene3D" id="3.10.100.10">
    <property type="entry name" value="Mannose-Binding Protein A, subunit A"/>
    <property type="match status" value="1"/>
</dbReference>
<organism evidence="2 3">
    <name type="scientific">Canarypox virus</name>
    <name type="common">CNPV</name>
    <dbReference type="NCBI Taxonomy" id="44088"/>
    <lineage>
        <taxon>Viruses</taxon>
        <taxon>Varidnaviria</taxon>
        <taxon>Bamfordvirae</taxon>
        <taxon>Nucleocytoviricota</taxon>
        <taxon>Pokkesviricetes</taxon>
        <taxon>Chitovirales</taxon>
        <taxon>Poxviridae</taxon>
        <taxon>Chordopoxvirinae</taxon>
        <taxon>Avipoxvirus</taxon>
        <taxon>Avipoxvirus canarypox</taxon>
    </lineage>
</organism>
<dbReference type="GO" id="GO:0030246">
    <property type="term" value="F:carbohydrate binding"/>
    <property type="evidence" value="ECO:0007669"/>
    <property type="project" value="UniProtKB-KW"/>
</dbReference>
<evidence type="ECO:0000259" key="1">
    <source>
        <dbReference type="PROSITE" id="PS50041"/>
    </source>
</evidence>
<sequence length="169" mass="19128">MCVSEICGSCIISLIILCLSIATLVEINYIYIEVKHAGKPQAHKTIIYRHTCDKNWIGLNERCYKYFNNMDTWHNSVTSCESEGSVVFLPGEDSNAFELIKIMTNYSGDIWLGASRDNFQPWKDPYGKIVTVMSEIRSVKFGCAVLKKSGIVSVNNCSAYKKYICEKPM</sequence>
<dbReference type="InterPro" id="IPR016186">
    <property type="entry name" value="C-type_lectin-like/link_sf"/>
</dbReference>
<dbReference type="EMBL" id="AY318871">
    <property type="protein sequence ID" value="AAR83354.1"/>
    <property type="molecule type" value="Genomic_DNA"/>
</dbReference>
<evidence type="ECO:0000313" key="2">
    <source>
        <dbReference type="EMBL" id="AAR83354.1"/>
    </source>
</evidence>
<dbReference type="GeneID" id="2700359"/>
<dbReference type="Pfam" id="PF00059">
    <property type="entry name" value="Lectin_C"/>
    <property type="match status" value="1"/>
</dbReference>
<dbReference type="InterPro" id="IPR016187">
    <property type="entry name" value="CTDL_fold"/>
</dbReference>
<dbReference type="InterPro" id="IPR050828">
    <property type="entry name" value="C-type_lectin/matrix_domain"/>
</dbReference>
<dbReference type="PROSITE" id="PS50041">
    <property type="entry name" value="C_TYPE_LECTIN_2"/>
    <property type="match status" value="1"/>
</dbReference>
<accession>Q6VZY9</accession>